<gene>
    <name evidence="2" type="ORF">G6011_06897</name>
</gene>
<keyword evidence="3" id="KW-1185">Reference proteome</keyword>
<evidence type="ECO:0000313" key="2">
    <source>
        <dbReference type="EMBL" id="KAG9185566.1"/>
    </source>
</evidence>
<reference evidence="2" key="1">
    <citation type="submission" date="2021-07" db="EMBL/GenBank/DDBJ databases">
        <title>Genome Resource of American Ginseng Black Spot Pathogen Alternaria panax.</title>
        <authorList>
            <person name="Qiu C."/>
            <person name="Wang W."/>
            <person name="Liu Z."/>
        </authorList>
    </citation>
    <scope>NUCLEOTIDE SEQUENCE</scope>
    <source>
        <strain evidence="2">BNCC115425</strain>
    </source>
</reference>
<dbReference type="EMBL" id="JAANER010000010">
    <property type="protein sequence ID" value="KAG9185566.1"/>
    <property type="molecule type" value="Genomic_DNA"/>
</dbReference>
<evidence type="ECO:0000256" key="1">
    <source>
        <dbReference type="SAM" id="Phobius"/>
    </source>
</evidence>
<dbReference type="AlphaFoldDB" id="A0AAD4FA16"/>
<feature type="transmembrane region" description="Helical" evidence="1">
    <location>
        <begin position="96"/>
        <end position="116"/>
    </location>
</feature>
<comment type="caution">
    <text evidence="2">The sequence shown here is derived from an EMBL/GenBank/DDBJ whole genome shotgun (WGS) entry which is preliminary data.</text>
</comment>
<organism evidence="2 3">
    <name type="scientific">Alternaria panax</name>
    <dbReference type="NCBI Taxonomy" id="48097"/>
    <lineage>
        <taxon>Eukaryota</taxon>
        <taxon>Fungi</taxon>
        <taxon>Dikarya</taxon>
        <taxon>Ascomycota</taxon>
        <taxon>Pezizomycotina</taxon>
        <taxon>Dothideomycetes</taxon>
        <taxon>Pleosporomycetidae</taxon>
        <taxon>Pleosporales</taxon>
        <taxon>Pleosporineae</taxon>
        <taxon>Pleosporaceae</taxon>
        <taxon>Alternaria</taxon>
        <taxon>Alternaria sect. Panax</taxon>
    </lineage>
</organism>
<protein>
    <submittedName>
        <fullName evidence="2">Uncharacterized protein</fullName>
    </submittedName>
</protein>
<keyword evidence="1" id="KW-1133">Transmembrane helix</keyword>
<sequence>MSPRTSSLQGADPPTSGNIIRVALAIESVITVGAGIYFLLFPRHYLSRAMGAAAAQVTITALQITQQCGAANIFVGAGVGLYISNSRAAIESRKTLYRFILGWELLFLPLLAWQGLMMEGGMPRSSLLGAIGQFVPFVAWRTFTLCCKPEWFGEYQERKKVE</sequence>
<accession>A0AAD4FA16</accession>
<keyword evidence="1" id="KW-0812">Transmembrane</keyword>
<name>A0AAD4FA16_9PLEO</name>
<evidence type="ECO:0000313" key="3">
    <source>
        <dbReference type="Proteomes" id="UP001199106"/>
    </source>
</evidence>
<keyword evidence="1" id="KW-0472">Membrane</keyword>
<feature type="transmembrane region" description="Helical" evidence="1">
    <location>
        <begin position="20"/>
        <end position="40"/>
    </location>
</feature>
<proteinExistence type="predicted"/>
<dbReference type="Proteomes" id="UP001199106">
    <property type="component" value="Unassembled WGS sequence"/>
</dbReference>